<reference evidence="5 6" key="1">
    <citation type="journal article" date="2019" name="Emerg. Microbes Infect.">
        <title>Comprehensive subspecies identification of 175 nontuberculous mycobacteria species based on 7547 genomic profiles.</title>
        <authorList>
            <person name="Matsumoto Y."/>
            <person name="Kinjo T."/>
            <person name="Motooka D."/>
            <person name="Nabeya D."/>
            <person name="Jung N."/>
            <person name="Uechi K."/>
            <person name="Horii T."/>
            <person name="Iida T."/>
            <person name="Fujita J."/>
            <person name="Nakamura S."/>
        </authorList>
    </citation>
    <scope>NUCLEOTIDE SEQUENCE [LARGE SCALE GENOMIC DNA]</scope>
    <source>
        <strain evidence="5 6">JCM 6370</strain>
    </source>
</reference>
<evidence type="ECO:0000313" key="6">
    <source>
        <dbReference type="Proteomes" id="UP000467252"/>
    </source>
</evidence>
<evidence type="ECO:0000259" key="4">
    <source>
        <dbReference type="SMART" id="SM00382"/>
    </source>
</evidence>
<keyword evidence="2" id="KW-0067">ATP-binding</keyword>
<feature type="region of interest" description="Disordered" evidence="3">
    <location>
        <begin position="382"/>
        <end position="428"/>
    </location>
</feature>
<dbReference type="InterPro" id="IPR041664">
    <property type="entry name" value="AAA_16"/>
</dbReference>
<dbReference type="InterPro" id="IPR027417">
    <property type="entry name" value="P-loop_NTPase"/>
</dbReference>
<dbReference type="GO" id="GO:0005737">
    <property type="term" value="C:cytoplasm"/>
    <property type="evidence" value="ECO:0007669"/>
    <property type="project" value="TreeGrafter"/>
</dbReference>
<dbReference type="GO" id="GO:0005524">
    <property type="term" value="F:ATP binding"/>
    <property type="evidence" value="ECO:0007669"/>
    <property type="project" value="UniProtKB-KW"/>
</dbReference>
<dbReference type="SUPFAM" id="SSF52540">
    <property type="entry name" value="P-loop containing nucleoside triphosphate hydrolases"/>
    <property type="match status" value="1"/>
</dbReference>
<dbReference type="AlphaFoldDB" id="A0A7I7UH63"/>
<gene>
    <name evidence="5" type="ORF">MPUL_15780</name>
</gene>
<dbReference type="SMART" id="SM00382">
    <property type="entry name" value="AAA"/>
    <property type="match status" value="1"/>
</dbReference>
<feature type="domain" description="AAA+ ATPase" evidence="4">
    <location>
        <begin position="26"/>
        <end position="163"/>
    </location>
</feature>
<accession>A0A7I7UH63</accession>
<dbReference type="Proteomes" id="UP000467252">
    <property type="component" value="Chromosome"/>
</dbReference>
<evidence type="ECO:0000256" key="2">
    <source>
        <dbReference type="ARBA" id="ARBA00022840"/>
    </source>
</evidence>
<evidence type="ECO:0000256" key="3">
    <source>
        <dbReference type="SAM" id="MobiDB-lite"/>
    </source>
</evidence>
<evidence type="ECO:0000313" key="5">
    <source>
        <dbReference type="EMBL" id="BBY80420.1"/>
    </source>
</evidence>
<dbReference type="RefSeq" id="WP_163899045.1">
    <property type="nucleotide sequence ID" value="NZ_AP022599.1"/>
</dbReference>
<keyword evidence="6" id="KW-1185">Reference proteome</keyword>
<dbReference type="GO" id="GO:0004016">
    <property type="term" value="F:adenylate cyclase activity"/>
    <property type="evidence" value="ECO:0007669"/>
    <property type="project" value="TreeGrafter"/>
</dbReference>
<evidence type="ECO:0000256" key="1">
    <source>
        <dbReference type="ARBA" id="ARBA00022741"/>
    </source>
</evidence>
<dbReference type="Gene3D" id="3.40.50.300">
    <property type="entry name" value="P-loop containing nucleotide triphosphate hydrolases"/>
    <property type="match status" value="1"/>
</dbReference>
<dbReference type="EMBL" id="AP022599">
    <property type="protein sequence ID" value="BBY80420.1"/>
    <property type="molecule type" value="Genomic_DNA"/>
</dbReference>
<sequence length="442" mass="48515">MIQGWPLVGRSEELAVIAEATRAADRSRGIVLSGSPGVGKTRLAREAVARCGPRGARRYWIAGTASSRSVPLGAFIDIASDFGPDPLRRVREVIDGLIGDARRGEVVVGVDDAHLLDDLSAFTVNQLVTRRLATVILTIRSGESPPDAITAIWKDQHLERLELQPLSLPEIADLVQHVLAGPVDSFSAQRLWQYTQGNALYLRHLLDNEVNAGRISRCAGVWLWDGHPQLSPTLVELIEARMTKVAASDQDAVAALSTVSPQQSAVAARAAGARGVEAVADQQTARADQAQESPAAEQRLGVQRLRHRRPVAGGTSLRCRKHQRCKEVGACRRHRVGVGGEVFDGGTDREDGVARGSGSRGVAFARRRTFGRRQRIPRLRRCRRRQRHRRRRRGPHRGGGVDGGRRRWLLRRDAHAPDHQQPSRRRGGDLGVVVSCRCRVPL</sequence>
<name>A0A7I7UH63_MYCPV</name>
<proteinExistence type="predicted"/>
<dbReference type="PANTHER" id="PTHR16305">
    <property type="entry name" value="TESTICULAR SOLUBLE ADENYLYL CYCLASE"/>
    <property type="match status" value="1"/>
</dbReference>
<dbReference type="Pfam" id="PF13191">
    <property type="entry name" value="AAA_16"/>
    <property type="match status" value="1"/>
</dbReference>
<feature type="compositionally biased region" description="Basic residues" evidence="3">
    <location>
        <begin position="382"/>
        <end position="396"/>
    </location>
</feature>
<protein>
    <recommendedName>
        <fullName evidence="4">AAA+ ATPase domain-containing protein</fullName>
    </recommendedName>
</protein>
<organism evidence="5 6">
    <name type="scientific">Mycolicibacterium pulveris</name>
    <name type="common">Mycobacterium pulveris</name>
    <dbReference type="NCBI Taxonomy" id="36813"/>
    <lineage>
        <taxon>Bacteria</taxon>
        <taxon>Bacillati</taxon>
        <taxon>Actinomycetota</taxon>
        <taxon>Actinomycetes</taxon>
        <taxon>Mycobacteriales</taxon>
        <taxon>Mycobacteriaceae</taxon>
        <taxon>Mycolicibacterium</taxon>
    </lineage>
</organism>
<keyword evidence="1" id="KW-0547">Nucleotide-binding</keyword>
<dbReference type="PANTHER" id="PTHR16305:SF28">
    <property type="entry name" value="GUANYLATE CYCLASE DOMAIN-CONTAINING PROTEIN"/>
    <property type="match status" value="1"/>
</dbReference>
<dbReference type="InterPro" id="IPR003593">
    <property type="entry name" value="AAA+_ATPase"/>
</dbReference>